<evidence type="ECO:0000313" key="4">
    <source>
        <dbReference type="Proteomes" id="UP000029492"/>
    </source>
</evidence>
<feature type="region of interest" description="Disordered" evidence="1">
    <location>
        <begin position="65"/>
        <end position="126"/>
    </location>
</feature>
<protein>
    <submittedName>
        <fullName evidence="3">Protein of unassigned function</fullName>
    </submittedName>
</protein>
<proteinExistence type="predicted"/>
<dbReference type="AlphaFoldDB" id="A0A089NYL9"/>
<accession>A0A089NYL9</accession>
<evidence type="ECO:0000256" key="1">
    <source>
        <dbReference type="SAM" id="MobiDB-lite"/>
    </source>
</evidence>
<dbReference type="HOGENOM" id="CLU_1978930_0_0_5"/>
<dbReference type="GeneID" id="96602553"/>
<dbReference type="EMBL" id="CP003811">
    <property type="protein sequence ID" value="AIQ93061.1"/>
    <property type="molecule type" value="Genomic_DNA"/>
</dbReference>
<gene>
    <name evidence="3" type="ORF">MOC_5306</name>
</gene>
<dbReference type="KEGG" id="mor:MOC_5306"/>
<sequence>MIPTRSRQARSRQAKAVLALLAGLGAAPAAAQPSPLSVNDCTLLPDPGALRRCLDQAEGRVVAPLPPVAGPATSERPEQVVQAARGAPVAKPGAKPGALPPTDFLGNRREPAPRAHPSGRTVIDLQ</sequence>
<evidence type="ECO:0000256" key="2">
    <source>
        <dbReference type="SAM" id="SignalP"/>
    </source>
</evidence>
<dbReference type="RefSeq" id="WP_043379074.1">
    <property type="nucleotide sequence ID" value="NZ_CP003811.1"/>
</dbReference>
<name>A0A089NYL9_9HYPH</name>
<keyword evidence="2" id="KW-0732">Signal</keyword>
<feature type="chain" id="PRO_5001848122" evidence="2">
    <location>
        <begin position="32"/>
        <end position="126"/>
    </location>
</feature>
<dbReference type="Proteomes" id="UP000029492">
    <property type="component" value="Chromosome"/>
</dbReference>
<organism evidence="3 4">
    <name type="scientific">Methylobacterium oryzae CBMB20</name>
    <dbReference type="NCBI Taxonomy" id="693986"/>
    <lineage>
        <taxon>Bacteria</taxon>
        <taxon>Pseudomonadati</taxon>
        <taxon>Pseudomonadota</taxon>
        <taxon>Alphaproteobacteria</taxon>
        <taxon>Hyphomicrobiales</taxon>
        <taxon>Methylobacteriaceae</taxon>
        <taxon>Methylobacterium</taxon>
    </lineage>
</organism>
<reference evidence="3 4" key="1">
    <citation type="journal article" date="2014" name="PLoS ONE">
        <title>Genome Information of Methylobacterium oryzae, a Plant-Probiotic Methylotroph in the Phyllosphere.</title>
        <authorList>
            <person name="Kwak M.J."/>
            <person name="Jeong H."/>
            <person name="Madhaiyan M."/>
            <person name="Lee Y."/>
            <person name="Sa T.M."/>
            <person name="Oh T.K."/>
            <person name="Kim J.F."/>
        </authorList>
    </citation>
    <scope>NUCLEOTIDE SEQUENCE [LARGE SCALE GENOMIC DNA]</scope>
    <source>
        <strain evidence="3 4">CBMB20</strain>
    </source>
</reference>
<feature type="signal peptide" evidence="2">
    <location>
        <begin position="1"/>
        <end position="31"/>
    </location>
</feature>
<evidence type="ECO:0000313" key="3">
    <source>
        <dbReference type="EMBL" id="AIQ93061.1"/>
    </source>
</evidence>
<feature type="compositionally biased region" description="Low complexity" evidence="1">
    <location>
        <begin position="83"/>
        <end position="101"/>
    </location>
</feature>
<keyword evidence="4" id="KW-1185">Reference proteome</keyword>